<feature type="domain" description="N-acetyltransferase" evidence="1">
    <location>
        <begin position="15"/>
        <end position="173"/>
    </location>
</feature>
<evidence type="ECO:0000313" key="3">
    <source>
        <dbReference type="Proteomes" id="UP000823982"/>
    </source>
</evidence>
<accession>A0A9D1EMH2</accession>
<evidence type="ECO:0000313" key="2">
    <source>
        <dbReference type="EMBL" id="HIS23921.1"/>
    </source>
</evidence>
<dbReference type="InterPro" id="IPR016181">
    <property type="entry name" value="Acyl_CoA_acyltransferase"/>
</dbReference>
<dbReference type="SUPFAM" id="SSF55729">
    <property type="entry name" value="Acyl-CoA N-acyltransferases (Nat)"/>
    <property type="match status" value="1"/>
</dbReference>
<evidence type="ECO:0000259" key="1">
    <source>
        <dbReference type="PROSITE" id="PS51186"/>
    </source>
</evidence>
<dbReference type="CDD" id="cd04301">
    <property type="entry name" value="NAT_SF"/>
    <property type="match status" value="1"/>
</dbReference>
<dbReference type="Gene3D" id="3.40.630.30">
    <property type="match status" value="1"/>
</dbReference>
<dbReference type="Proteomes" id="UP000823982">
    <property type="component" value="Unassembled WGS sequence"/>
</dbReference>
<organism evidence="2 3">
    <name type="scientific">Candidatus Faeciplasma gallinarum</name>
    <dbReference type="NCBI Taxonomy" id="2840799"/>
    <lineage>
        <taxon>Bacteria</taxon>
        <taxon>Bacillati</taxon>
        <taxon>Bacillota</taxon>
        <taxon>Clostridia</taxon>
        <taxon>Eubacteriales</taxon>
        <taxon>Oscillospiraceae</taxon>
        <taxon>Oscillospiraceae incertae sedis</taxon>
        <taxon>Candidatus Faeciplasma</taxon>
    </lineage>
</organism>
<dbReference type="PROSITE" id="PS51186">
    <property type="entry name" value="GNAT"/>
    <property type="match status" value="1"/>
</dbReference>
<dbReference type="EMBL" id="DVIR01000006">
    <property type="protein sequence ID" value="HIS23921.1"/>
    <property type="molecule type" value="Genomic_DNA"/>
</dbReference>
<protein>
    <submittedName>
        <fullName evidence="2">GNAT family N-acetyltransferase</fullName>
    </submittedName>
</protein>
<reference evidence="2" key="2">
    <citation type="journal article" date="2021" name="PeerJ">
        <title>Extensive microbial diversity within the chicken gut microbiome revealed by metagenomics and culture.</title>
        <authorList>
            <person name="Gilroy R."/>
            <person name="Ravi A."/>
            <person name="Getino M."/>
            <person name="Pursley I."/>
            <person name="Horton D.L."/>
            <person name="Alikhan N.F."/>
            <person name="Baker D."/>
            <person name="Gharbi K."/>
            <person name="Hall N."/>
            <person name="Watson M."/>
            <person name="Adriaenssens E.M."/>
            <person name="Foster-Nyarko E."/>
            <person name="Jarju S."/>
            <person name="Secka A."/>
            <person name="Antonio M."/>
            <person name="Oren A."/>
            <person name="Chaudhuri R.R."/>
            <person name="La Ragione R."/>
            <person name="Hildebrand F."/>
            <person name="Pallen M.J."/>
        </authorList>
    </citation>
    <scope>NUCLEOTIDE SEQUENCE</scope>
    <source>
        <strain evidence="2">CHK157-1446</strain>
    </source>
</reference>
<reference evidence="2" key="1">
    <citation type="submission" date="2020-10" db="EMBL/GenBank/DDBJ databases">
        <authorList>
            <person name="Gilroy R."/>
        </authorList>
    </citation>
    <scope>NUCLEOTIDE SEQUENCE</scope>
    <source>
        <strain evidence="2">CHK157-1446</strain>
    </source>
</reference>
<gene>
    <name evidence="2" type="ORF">IAD01_00730</name>
</gene>
<dbReference type="AlphaFoldDB" id="A0A9D1EMH2"/>
<dbReference type="Pfam" id="PF00583">
    <property type="entry name" value="Acetyltransf_1"/>
    <property type="match status" value="1"/>
</dbReference>
<dbReference type="GO" id="GO:0016747">
    <property type="term" value="F:acyltransferase activity, transferring groups other than amino-acyl groups"/>
    <property type="evidence" value="ECO:0007669"/>
    <property type="project" value="InterPro"/>
</dbReference>
<proteinExistence type="predicted"/>
<dbReference type="InterPro" id="IPR000182">
    <property type="entry name" value="GNAT_dom"/>
</dbReference>
<sequence>MTEYRTLREEDIDRELFRSFVRRQVVDLCLRLENGEWVARQDPFIDDWSESDYQILVKCLRNTVRTGGYVCGAFSNGVLKGFVSVEKELFGGENMYHDLTSIHVSQDMRRTGIGKELFMRAAAWAKDDGAKKLYISSHSAIESQAFYRAMGCVDAAERDLRHTSAEPYDRQLEYAL</sequence>
<comment type="caution">
    <text evidence="2">The sequence shown here is derived from an EMBL/GenBank/DDBJ whole genome shotgun (WGS) entry which is preliminary data.</text>
</comment>
<name>A0A9D1EMH2_9FIRM</name>